<keyword evidence="8" id="KW-0472">Membrane</keyword>
<evidence type="ECO:0000256" key="10">
    <source>
        <dbReference type="PIRSR" id="PIRSR000018-51"/>
    </source>
</evidence>
<dbReference type="GO" id="GO:0005886">
    <property type="term" value="C:plasma membrane"/>
    <property type="evidence" value="ECO:0007669"/>
    <property type="project" value="UniProtKB-SubCell"/>
</dbReference>
<dbReference type="PIRSF" id="PIRSF000018">
    <property type="entry name" value="Mb_ADH_cyt_c"/>
    <property type="match status" value="1"/>
</dbReference>
<dbReference type="Proteomes" id="UP000244446">
    <property type="component" value="Unassembled WGS sequence"/>
</dbReference>
<dbReference type="GO" id="GO:0005506">
    <property type="term" value="F:iron ion binding"/>
    <property type="evidence" value="ECO:0007669"/>
    <property type="project" value="InterPro"/>
</dbReference>
<keyword evidence="2" id="KW-1003">Cell membrane</keyword>
<evidence type="ECO:0000256" key="9">
    <source>
        <dbReference type="PIRSR" id="PIRSR000018-50"/>
    </source>
</evidence>
<feature type="binding site" description="covalent" evidence="9">
    <location>
        <position position="207"/>
    </location>
    <ligand>
        <name>heme c</name>
        <dbReference type="ChEBI" id="CHEBI:61717"/>
        <label>2</label>
    </ligand>
</feature>
<feature type="binding site" description="axial binding residue" evidence="10">
    <location>
        <position position="327"/>
    </location>
    <ligand>
        <name>heme c</name>
        <dbReference type="ChEBI" id="CHEBI:61717"/>
        <label>3</label>
    </ligand>
    <ligandPart>
        <name>Fe</name>
        <dbReference type="ChEBI" id="CHEBI:18248"/>
    </ligandPart>
</feature>
<reference evidence="13 14" key="1">
    <citation type="submission" date="2018-04" db="EMBL/GenBank/DDBJ databases">
        <title>Pelagivirga bohaiensis gen. nov., sp. nov., a bacterium isolated from the Bohai Sea.</title>
        <authorList>
            <person name="Ji X."/>
        </authorList>
    </citation>
    <scope>NUCLEOTIDE SEQUENCE [LARGE SCALE GENOMIC DNA]</scope>
    <source>
        <strain evidence="13 14">BH-SD19</strain>
    </source>
</reference>
<feature type="domain" description="Cytochrome c" evidence="12">
    <location>
        <begin position="189"/>
        <end position="294"/>
    </location>
</feature>
<organism evidence="13 14">
    <name type="scientific">Pelagivirga sediminicola</name>
    <dbReference type="NCBI Taxonomy" id="2170575"/>
    <lineage>
        <taxon>Bacteria</taxon>
        <taxon>Pseudomonadati</taxon>
        <taxon>Pseudomonadota</taxon>
        <taxon>Alphaproteobacteria</taxon>
        <taxon>Rhodobacterales</taxon>
        <taxon>Paracoccaceae</taxon>
        <taxon>Pelagivirga</taxon>
    </lineage>
</organism>
<evidence type="ECO:0000256" key="7">
    <source>
        <dbReference type="ARBA" id="ARBA00023004"/>
    </source>
</evidence>
<comment type="caution">
    <text evidence="13">The sequence shown here is derived from an EMBL/GenBank/DDBJ whole genome shotgun (WGS) entry which is preliminary data.</text>
</comment>
<dbReference type="PANTHER" id="PTHR35008:SF8">
    <property type="entry name" value="ALCOHOL DEHYDROGENASE CYTOCHROME C SUBUNIT"/>
    <property type="match status" value="1"/>
</dbReference>
<keyword evidence="7 10" id="KW-0408">Iron</keyword>
<feature type="binding site" description="covalent" evidence="9">
    <location>
        <position position="61"/>
    </location>
    <ligand>
        <name>heme c</name>
        <dbReference type="ChEBI" id="CHEBI:61717"/>
        <label>1</label>
    </ligand>
</feature>
<feature type="binding site" description="axial binding residue" evidence="10">
    <location>
        <position position="62"/>
    </location>
    <ligand>
        <name>heme c</name>
        <dbReference type="ChEBI" id="CHEBI:61717"/>
        <label>1</label>
    </ligand>
    <ligandPart>
        <name>Fe</name>
        <dbReference type="ChEBI" id="CHEBI:18248"/>
    </ligandPart>
</feature>
<dbReference type="PROSITE" id="PS51007">
    <property type="entry name" value="CYTC"/>
    <property type="match status" value="3"/>
</dbReference>
<feature type="binding site" description="covalent" evidence="9">
    <location>
        <position position="326"/>
    </location>
    <ligand>
        <name>heme c</name>
        <dbReference type="ChEBI" id="CHEBI:61717"/>
        <label>3</label>
    </ligand>
</feature>
<sequence>MTHRRLWFSGFAVLLILIAIAFAIVWRPAIDEIREGSAPQVDAAQIARGYELAQLGNCESCHTAENGAAYAGGRKMETPFGAIYAVNITPDRAHGIGAWGPDAFARSMRDGVSRDGTHLYPAFPYTHFTKLTDSDMSALYAYLRSVPAVAESAPENELPFPFNIRALMAGWNLLFLDKDQITPVQGEDDDWNRGRYLVEGLAHCGACHTPRNAVGAEKSAAFLAGAEINGWYAPPLAGAEAGPWNTEQMEAYLANGFSRAHGAAAGPMGETVGNLAQAPRADITAMATYVASLTEGAAEELAAIDNGVPEDMDAAHTLWTGACADCHRNPVRDQGGALNPSYGVPLSTGAAVRSSKPINTLRTIAGGIDAYRDVGGPYMPAFEDSLTSAQIADLARYVRARFSDQAPWEDLQERAQDILGQVDPDENREGDAQ</sequence>
<protein>
    <submittedName>
        <fullName evidence="13">Cytochrome C</fullName>
    </submittedName>
</protein>
<accession>A0A2T7G952</accession>
<keyword evidence="5" id="KW-0732">Signal</keyword>
<evidence type="ECO:0000256" key="2">
    <source>
        <dbReference type="ARBA" id="ARBA00022475"/>
    </source>
</evidence>
<evidence type="ECO:0000256" key="11">
    <source>
        <dbReference type="SAM" id="MobiDB-lite"/>
    </source>
</evidence>
<dbReference type="InterPro" id="IPR009056">
    <property type="entry name" value="Cyt_c-like_dom"/>
</dbReference>
<feature type="binding site" description="covalent" evidence="9">
    <location>
        <position position="58"/>
    </location>
    <ligand>
        <name>heme c</name>
        <dbReference type="ChEBI" id="CHEBI:61717"/>
        <label>1</label>
    </ligand>
</feature>
<feature type="region of interest" description="Disordered" evidence="11">
    <location>
        <begin position="412"/>
        <end position="433"/>
    </location>
</feature>
<proteinExistence type="predicted"/>
<evidence type="ECO:0000313" key="14">
    <source>
        <dbReference type="Proteomes" id="UP000244446"/>
    </source>
</evidence>
<evidence type="ECO:0000259" key="12">
    <source>
        <dbReference type="PROSITE" id="PS51007"/>
    </source>
</evidence>
<dbReference type="RefSeq" id="WP_108690926.1">
    <property type="nucleotide sequence ID" value="NZ_QCYH01000002.1"/>
</dbReference>
<dbReference type="GO" id="GO:0020037">
    <property type="term" value="F:heme binding"/>
    <property type="evidence" value="ECO:0007669"/>
    <property type="project" value="InterPro"/>
</dbReference>
<feature type="binding site" description="covalent" evidence="9">
    <location>
        <position position="323"/>
    </location>
    <ligand>
        <name>heme c</name>
        <dbReference type="ChEBI" id="CHEBI:61717"/>
        <label>3</label>
    </ligand>
</feature>
<feature type="binding site" description="axial binding residue" evidence="10">
    <location>
        <position position="208"/>
    </location>
    <ligand>
        <name>heme c</name>
        <dbReference type="ChEBI" id="CHEBI:61717"/>
        <label>2</label>
    </ligand>
    <ligandPart>
        <name>Fe</name>
        <dbReference type="ChEBI" id="CHEBI:18248"/>
    </ligandPart>
</feature>
<dbReference type="GO" id="GO:0016614">
    <property type="term" value="F:oxidoreductase activity, acting on CH-OH group of donors"/>
    <property type="evidence" value="ECO:0007669"/>
    <property type="project" value="InterPro"/>
</dbReference>
<dbReference type="OrthoDB" id="9811281at2"/>
<keyword evidence="14" id="KW-1185">Reference proteome</keyword>
<gene>
    <name evidence="13" type="ORF">DC366_03970</name>
</gene>
<dbReference type="GO" id="GO:0009055">
    <property type="term" value="F:electron transfer activity"/>
    <property type="evidence" value="ECO:0007669"/>
    <property type="project" value="InterPro"/>
</dbReference>
<dbReference type="Pfam" id="PF00034">
    <property type="entry name" value="Cytochrom_C"/>
    <property type="match status" value="2"/>
</dbReference>
<dbReference type="AlphaFoldDB" id="A0A2T7G952"/>
<evidence type="ECO:0000256" key="8">
    <source>
        <dbReference type="ARBA" id="ARBA00023136"/>
    </source>
</evidence>
<evidence type="ECO:0000256" key="4">
    <source>
        <dbReference type="ARBA" id="ARBA00022723"/>
    </source>
</evidence>
<feature type="domain" description="Cytochrome c" evidence="12">
    <location>
        <begin position="44"/>
        <end position="147"/>
    </location>
</feature>
<keyword evidence="3 9" id="KW-0349">Heme</keyword>
<evidence type="ECO:0000256" key="6">
    <source>
        <dbReference type="ARBA" id="ARBA00022737"/>
    </source>
</evidence>
<dbReference type="EMBL" id="QCYH01000002">
    <property type="protein sequence ID" value="PVA10952.1"/>
    <property type="molecule type" value="Genomic_DNA"/>
</dbReference>
<keyword evidence="4 10" id="KW-0479">Metal-binding</keyword>
<dbReference type="SUPFAM" id="SSF46626">
    <property type="entry name" value="Cytochrome c"/>
    <property type="match status" value="3"/>
</dbReference>
<evidence type="ECO:0000256" key="1">
    <source>
        <dbReference type="ARBA" id="ARBA00004236"/>
    </source>
</evidence>
<evidence type="ECO:0000256" key="5">
    <source>
        <dbReference type="ARBA" id="ARBA00022729"/>
    </source>
</evidence>
<comment type="cofactor">
    <cofactor evidence="9">
        <name>heme c</name>
        <dbReference type="ChEBI" id="CHEBI:61717"/>
    </cofactor>
    <text evidence="9">Binds 3 heme c groups covalently per subunit.</text>
</comment>
<dbReference type="InterPro" id="IPR014353">
    <property type="entry name" value="Membr-bd_ADH_cyt_c"/>
</dbReference>
<feature type="binding site" description="covalent" evidence="9">
    <location>
        <position position="204"/>
    </location>
    <ligand>
        <name>heme c</name>
        <dbReference type="ChEBI" id="CHEBI:61717"/>
        <label>2</label>
    </ligand>
</feature>
<keyword evidence="6" id="KW-0677">Repeat</keyword>
<feature type="domain" description="Cytochrome c" evidence="12">
    <location>
        <begin position="310"/>
        <end position="402"/>
    </location>
</feature>
<dbReference type="InterPro" id="IPR036909">
    <property type="entry name" value="Cyt_c-like_dom_sf"/>
</dbReference>
<dbReference type="Gene3D" id="1.10.760.10">
    <property type="entry name" value="Cytochrome c-like domain"/>
    <property type="match status" value="3"/>
</dbReference>
<dbReference type="PANTHER" id="PTHR35008">
    <property type="entry name" value="BLL4482 PROTEIN-RELATED"/>
    <property type="match status" value="1"/>
</dbReference>
<evidence type="ECO:0000256" key="3">
    <source>
        <dbReference type="ARBA" id="ARBA00022617"/>
    </source>
</evidence>
<evidence type="ECO:0000313" key="13">
    <source>
        <dbReference type="EMBL" id="PVA10952.1"/>
    </source>
</evidence>
<comment type="subcellular location">
    <subcellularLocation>
        <location evidence="1">Cell membrane</location>
    </subcellularLocation>
</comment>
<name>A0A2T7G952_9RHOB</name>
<dbReference type="InterPro" id="IPR051459">
    <property type="entry name" value="Cytochrome_c-type_DH"/>
</dbReference>